<comment type="subcellular location">
    <subcellularLocation>
        <location evidence="1">Membrane</location>
        <topology evidence="1">Peripheral membrane protein</topology>
    </subcellularLocation>
</comment>
<dbReference type="InterPro" id="IPR006121">
    <property type="entry name" value="HMA_dom"/>
</dbReference>
<dbReference type="GO" id="GO:0009626">
    <property type="term" value="P:plant-type hypersensitive response"/>
    <property type="evidence" value="ECO:0007669"/>
    <property type="project" value="UniProtKB-KW"/>
</dbReference>
<feature type="region of interest" description="Disordered" evidence="2">
    <location>
        <begin position="83"/>
        <end position="147"/>
    </location>
</feature>
<gene>
    <name evidence="4" type="ORF">CEURO_LOCUS12798</name>
</gene>
<evidence type="ECO:0000256" key="2">
    <source>
        <dbReference type="SAM" id="MobiDB-lite"/>
    </source>
</evidence>
<dbReference type="OrthoDB" id="773760at2759"/>
<dbReference type="Proteomes" id="UP001152484">
    <property type="component" value="Unassembled WGS sequence"/>
</dbReference>
<dbReference type="Pfam" id="PF00403">
    <property type="entry name" value="HMA"/>
    <property type="match status" value="2"/>
</dbReference>
<dbReference type="Gene3D" id="3.30.70.100">
    <property type="match status" value="2"/>
</dbReference>
<organism evidence="4 5">
    <name type="scientific">Cuscuta europaea</name>
    <name type="common">European dodder</name>
    <dbReference type="NCBI Taxonomy" id="41803"/>
    <lineage>
        <taxon>Eukaryota</taxon>
        <taxon>Viridiplantae</taxon>
        <taxon>Streptophyta</taxon>
        <taxon>Embryophyta</taxon>
        <taxon>Tracheophyta</taxon>
        <taxon>Spermatophyta</taxon>
        <taxon>Magnoliopsida</taxon>
        <taxon>eudicotyledons</taxon>
        <taxon>Gunneridae</taxon>
        <taxon>Pentapetalae</taxon>
        <taxon>asterids</taxon>
        <taxon>lamiids</taxon>
        <taxon>Solanales</taxon>
        <taxon>Convolvulaceae</taxon>
        <taxon>Cuscuteae</taxon>
        <taxon>Cuscuta</taxon>
        <taxon>Cuscuta subgen. Cuscuta</taxon>
    </lineage>
</organism>
<dbReference type="InterPro" id="IPR044594">
    <property type="entry name" value="HIPP01/3/5/6"/>
</dbReference>
<dbReference type="GO" id="GO:0016020">
    <property type="term" value="C:membrane"/>
    <property type="evidence" value="ECO:0007669"/>
    <property type="project" value="UniProtKB-SubCell"/>
</dbReference>
<feature type="region of interest" description="Disordered" evidence="2">
    <location>
        <begin position="216"/>
        <end position="264"/>
    </location>
</feature>
<evidence type="ECO:0000256" key="1">
    <source>
        <dbReference type="ARBA" id="ARBA00004170"/>
    </source>
</evidence>
<feature type="domain" description="HMA" evidence="3">
    <location>
        <begin position="151"/>
        <end position="214"/>
    </location>
</feature>
<evidence type="ECO:0000313" key="5">
    <source>
        <dbReference type="Proteomes" id="UP001152484"/>
    </source>
</evidence>
<name>A0A9P0ZCN4_CUSEU</name>
<dbReference type="AlphaFoldDB" id="A0A9P0ZCN4"/>
<feature type="compositionally biased region" description="Basic and acidic residues" evidence="2">
    <location>
        <begin position="13"/>
        <end position="25"/>
    </location>
</feature>
<proteinExistence type="predicted"/>
<dbReference type="CDD" id="cd00371">
    <property type="entry name" value="HMA"/>
    <property type="match status" value="2"/>
</dbReference>
<dbReference type="PANTHER" id="PTHR46413">
    <property type="entry name" value="HEAVY METAL-ASSOCIATED ISOPRENYLATED PLANT PROTEIN 6"/>
    <property type="match status" value="1"/>
</dbReference>
<evidence type="ECO:0000259" key="3">
    <source>
        <dbReference type="PROSITE" id="PS50846"/>
    </source>
</evidence>
<comment type="caution">
    <text evidence="4">The sequence shown here is derived from an EMBL/GenBank/DDBJ whole genome shotgun (WGS) entry which is preliminary data.</text>
</comment>
<accession>A0A9P0ZCN4</accession>
<feature type="region of interest" description="Disordered" evidence="2">
    <location>
        <begin position="1"/>
        <end position="29"/>
    </location>
</feature>
<feature type="compositionally biased region" description="Basic and acidic residues" evidence="2">
    <location>
        <begin position="216"/>
        <end position="231"/>
    </location>
</feature>
<sequence>MGAKKNQKAGGGEQKKSDGGKKDGSGGDTKISVILKADLHCEGCASKLVKIIRAYDGVEDVKVDSATSKVTVTGKVDPTALREKVEAKTHKPVVLVSPQPPSKGGDKVKDGGDGGEKAKKKDNNKDGDSKENKGEDDNKKAKEKEKAAPVVKTTVLKINLHCEGCIQKIQKIVNKTKGCHEMKLDKQKELVTVTGSMDVKALCENLKKHLKREVEIVPPKKEGGEKKEKGGDGAGGNEKAEKEKGKGGKKEGGGGGGGEKSVEEVNRMQVQVGYPYMYGSGYVQDPMYYHYPPAPQMFSDENPNACSVM</sequence>
<protein>
    <recommendedName>
        <fullName evidence="3">HMA domain-containing protein</fullName>
    </recommendedName>
</protein>
<evidence type="ECO:0000313" key="4">
    <source>
        <dbReference type="EMBL" id="CAH9094547.1"/>
    </source>
</evidence>
<feature type="compositionally biased region" description="Basic and acidic residues" evidence="2">
    <location>
        <begin position="238"/>
        <end position="252"/>
    </location>
</feature>
<dbReference type="PANTHER" id="PTHR46413:SF34">
    <property type="entry name" value="HEAVY METAL-ASSOCIATED ISOPRENYLATED PLANT PROTEIN 3-LIKE"/>
    <property type="match status" value="1"/>
</dbReference>
<dbReference type="EMBL" id="CAMAPE010000031">
    <property type="protein sequence ID" value="CAH9094547.1"/>
    <property type="molecule type" value="Genomic_DNA"/>
</dbReference>
<dbReference type="PROSITE" id="PS50846">
    <property type="entry name" value="HMA_2"/>
    <property type="match status" value="2"/>
</dbReference>
<feature type="compositionally biased region" description="Basic and acidic residues" evidence="2">
    <location>
        <begin position="104"/>
        <end position="147"/>
    </location>
</feature>
<dbReference type="InterPro" id="IPR036163">
    <property type="entry name" value="HMA_dom_sf"/>
</dbReference>
<feature type="domain" description="HMA" evidence="3">
    <location>
        <begin position="30"/>
        <end position="93"/>
    </location>
</feature>
<dbReference type="SUPFAM" id="SSF55008">
    <property type="entry name" value="HMA, heavy metal-associated domain"/>
    <property type="match status" value="2"/>
</dbReference>
<reference evidence="4" key="1">
    <citation type="submission" date="2022-07" db="EMBL/GenBank/DDBJ databases">
        <authorList>
            <person name="Macas J."/>
            <person name="Novak P."/>
            <person name="Neumann P."/>
        </authorList>
    </citation>
    <scope>NUCLEOTIDE SEQUENCE</scope>
</reference>
<dbReference type="GO" id="GO:0046872">
    <property type="term" value="F:metal ion binding"/>
    <property type="evidence" value="ECO:0007669"/>
    <property type="project" value="InterPro"/>
</dbReference>
<keyword evidence="5" id="KW-1185">Reference proteome</keyword>